<dbReference type="RefSeq" id="WP_008893353.1">
    <property type="nucleotide sequence ID" value="NZ_AOIS01000018.1"/>
</dbReference>
<organism evidence="2 3">
    <name type="scientific">Haloterrigena salina JCM 13891</name>
    <dbReference type="NCBI Taxonomy" id="1227488"/>
    <lineage>
        <taxon>Archaea</taxon>
        <taxon>Methanobacteriati</taxon>
        <taxon>Methanobacteriota</taxon>
        <taxon>Stenosarchaea group</taxon>
        <taxon>Halobacteria</taxon>
        <taxon>Halobacteriales</taxon>
        <taxon>Natrialbaceae</taxon>
        <taxon>Haloterrigena</taxon>
    </lineage>
</organism>
<evidence type="ECO:0008006" key="4">
    <source>
        <dbReference type="Google" id="ProtNLM"/>
    </source>
</evidence>
<dbReference type="eggNOG" id="arCOG06189">
    <property type="taxonomic scope" value="Archaea"/>
</dbReference>
<gene>
    <name evidence="2" type="ORF">C477_05114</name>
</gene>
<dbReference type="Pfam" id="PF10025">
    <property type="entry name" value="DUF2267"/>
    <property type="match status" value="1"/>
</dbReference>
<feature type="region of interest" description="Disordered" evidence="1">
    <location>
        <begin position="52"/>
        <end position="72"/>
    </location>
</feature>
<evidence type="ECO:0000313" key="3">
    <source>
        <dbReference type="Proteomes" id="UP000011657"/>
    </source>
</evidence>
<dbReference type="InterPro" id="IPR038282">
    <property type="entry name" value="DUF2267_sf"/>
</dbReference>
<dbReference type="Proteomes" id="UP000011657">
    <property type="component" value="Unassembled WGS sequence"/>
</dbReference>
<reference evidence="2 3" key="1">
    <citation type="journal article" date="2014" name="PLoS Genet.">
        <title>Phylogenetically driven sequencing of extremely halophilic archaea reveals strategies for static and dynamic osmo-response.</title>
        <authorList>
            <person name="Becker E.A."/>
            <person name="Seitzer P.M."/>
            <person name="Tritt A."/>
            <person name="Larsen D."/>
            <person name="Krusor M."/>
            <person name="Yao A.I."/>
            <person name="Wu D."/>
            <person name="Madern D."/>
            <person name="Eisen J.A."/>
            <person name="Darling A.E."/>
            <person name="Facciotti M.T."/>
        </authorList>
    </citation>
    <scope>NUCLEOTIDE SEQUENCE [LARGE SCALE GENOMIC DNA]</scope>
    <source>
        <strain evidence="2 3">JCM 13891</strain>
    </source>
</reference>
<comment type="caution">
    <text evidence="2">The sequence shown here is derived from an EMBL/GenBank/DDBJ whole genome shotgun (WGS) entry which is preliminary data.</text>
</comment>
<evidence type="ECO:0000256" key="1">
    <source>
        <dbReference type="SAM" id="MobiDB-lite"/>
    </source>
</evidence>
<dbReference type="EMBL" id="AOIS01000018">
    <property type="protein sequence ID" value="ELZ21695.1"/>
    <property type="molecule type" value="Genomic_DNA"/>
</dbReference>
<dbReference type="STRING" id="1227488.C477_05114"/>
<dbReference type="Gene3D" id="1.10.490.110">
    <property type="entry name" value="Uncharacterized conserved protein DUF2267"/>
    <property type="match status" value="1"/>
</dbReference>
<proteinExistence type="predicted"/>
<dbReference type="InterPro" id="IPR018727">
    <property type="entry name" value="DUF2267"/>
</dbReference>
<dbReference type="AlphaFoldDB" id="M0CEL6"/>
<protein>
    <recommendedName>
        <fullName evidence="4">DUF2267 domain-containing protein</fullName>
    </recommendedName>
</protein>
<evidence type="ECO:0000313" key="2">
    <source>
        <dbReference type="EMBL" id="ELZ21695.1"/>
    </source>
</evidence>
<accession>M0CEL6</accession>
<feature type="region of interest" description="Disordered" evidence="1">
    <location>
        <begin position="1"/>
        <end position="25"/>
    </location>
</feature>
<keyword evidence="3" id="KW-1185">Reference proteome</keyword>
<sequence length="142" mass="15515">MGTPIERAAIVETVSDRTEADDDGATDATRAVLETLGEHLSADQVDDLAAELPPDLSEHLTEGESGEQFSEEEFISRVDQRMETLDVTGERAATAVLATFLESVDEAERSAVVDQFRQYGLETLLGETDADVDVSERSPRER</sequence>
<dbReference type="PATRIC" id="fig|1227488.3.peg.1012"/>
<name>M0CEL6_9EURY</name>